<gene>
    <name evidence="9" type="primary">LOC114785828</name>
</gene>
<feature type="chain" id="PRO_5044300674" description="Meteorin-like protein" evidence="8">
    <location>
        <begin position="23"/>
        <end position="294"/>
    </location>
</feature>
<proteinExistence type="inferred from homology"/>
<evidence type="ECO:0000256" key="3">
    <source>
        <dbReference type="ARBA" id="ARBA00016272"/>
    </source>
</evidence>
<feature type="signal peptide" evidence="8">
    <location>
        <begin position="1"/>
        <end position="22"/>
    </location>
</feature>
<dbReference type="GeneID" id="114785828"/>
<keyword evidence="6 8" id="KW-0732">Signal</keyword>
<organism evidence="9 10">
    <name type="scientific">Denticeps clupeoides</name>
    <name type="common">denticle herring</name>
    <dbReference type="NCBI Taxonomy" id="299321"/>
    <lineage>
        <taxon>Eukaryota</taxon>
        <taxon>Metazoa</taxon>
        <taxon>Chordata</taxon>
        <taxon>Craniata</taxon>
        <taxon>Vertebrata</taxon>
        <taxon>Euteleostomi</taxon>
        <taxon>Actinopterygii</taxon>
        <taxon>Neopterygii</taxon>
        <taxon>Teleostei</taxon>
        <taxon>Clupei</taxon>
        <taxon>Clupeiformes</taxon>
        <taxon>Denticipitoidei</taxon>
        <taxon>Denticipitidae</taxon>
        <taxon>Denticeps</taxon>
    </lineage>
</organism>
<evidence type="ECO:0000256" key="8">
    <source>
        <dbReference type="SAM" id="SignalP"/>
    </source>
</evidence>
<dbReference type="GeneTree" id="ENSGT00390000001390"/>
<keyword evidence="7" id="KW-1015">Disulfide bond</keyword>
<evidence type="ECO:0000313" key="9">
    <source>
        <dbReference type="Ensembl" id="ENSDCDP00010000830.1"/>
    </source>
</evidence>
<dbReference type="Ensembl" id="ENSDCDT00010000865.1">
    <property type="protein sequence ID" value="ENSDCDP00010000830.1"/>
    <property type="gene ID" value="ENSDCDG00010000466.1"/>
</dbReference>
<sequence length="294" mass="31708">MPSLSPALALLVAAALWRRGLGQYTSDQCNWRGSGLTHESHTRDVEQVYLRCSQGSLEWLYPTGAVVVNLRPNLEASAEATKRLRACVKARAGSRGANVYLERAGALRLLLGEDDQARGAVRCFGLQEGALFVEALPRRDIGRRATAFLYELSGGDGGDGHEEEPHSSAACRPCSDASLLMAVCTSDFVGKGTVRDVVRAGDHAALRVTLARLYRQKDRVFVSGAGAARGRWAGSIRAPLGCGVRPDADGDLLFTGSVRFGEAWLSCAARYRDFVALYRVSLENGTNPCNFDTD</sequence>
<dbReference type="PANTHER" id="PTHR28593">
    <property type="entry name" value="METEORIN-LIKE PROTEIN"/>
    <property type="match status" value="1"/>
</dbReference>
<evidence type="ECO:0000313" key="10">
    <source>
        <dbReference type="Proteomes" id="UP000694580"/>
    </source>
</evidence>
<evidence type="ECO:0000256" key="7">
    <source>
        <dbReference type="ARBA" id="ARBA00023157"/>
    </source>
</evidence>
<dbReference type="RefSeq" id="XP_028828291.1">
    <property type="nucleotide sequence ID" value="XM_028972458.1"/>
</dbReference>
<dbReference type="GO" id="GO:0097009">
    <property type="term" value="P:energy homeostasis"/>
    <property type="evidence" value="ECO:0007669"/>
    <property type="project" value="TreeGrafter"/>
</dbReference>
<evidence type="ECO:0000256" key="6">
    <source>
        <dbReference type="ARBA" id="ARBA00022729"/>
    </source>
</evidence>
<reference evidence="9" key="3">
    <citation type="submission" date="2025-09" db="UniProtKB">
        <authorList>
            <consortium name="Ensembl"/>
        </authorList>
    </citation>
    <scope>IDENTIFICATION</scope>
</reference>
<comment type="subcellular location">
    <subcellularLocation>
        <location evidence="1">Secreted</location>
    </subcellularLocation>
</comment>
<reference evidence="9 10" key="1">
    <citation type="submission" date="2020-06" db="EMBL/GenBank/DDBJ databases">
        <authorList>
            <consortium name="Wellcome Sanger Institute Data Sharing"/>
        </authorList>
    </citation>
    <scope>NUCLEOTIDE SEQUENCE [LARGE SCALE GENOMIC DNA]</scope>
</reference>
<dbReference type="AlphaFoldDB" id="A0AAY3ZZ04"/>
<dbReference type="Proteomes" id="UP000694580">
    <property type="component" value="Chromosome 3"/>
</dbReference>
<keyword evidence="5" id="KW-0372">Hormone</keyword>
<dbReference type="GO" id="GO:0005179">
    <property type="term" value="F:hormone activity"/>
    <property type="evidence" value="ECO:0007669"/>
    <property type="project" value="UniProtKB-KW"/>
</dbReference>
<evidence type="ECO:0000256" key="1">
    <source>
        <dbReference type="ARBA" id="ARBA00004613"/>
    </source>
</evidence>
<accession>A0AAY3ZZ04</accession>
<protein>
    <recommendedName>
        <fullName evidence="3">Meteorin-like protein</fullName>
    </recommendedName>
</protein>
<dbReference type="PANTHER" id="PTHR28593:SF1">
    <property type="entry name" value="METEORIN-LIKE PROTEIN"/>
    <property type="match status" value="1"/>
</dbReference>
<comment type="similarity">
    <text evidence="2">Belongs to the meteorin family.</text>
</comment>
<evidence type="ECO:0000256" key="4">
    <source>
        <dbReference type="ARBA" id="ARBA00022525"/>
    </source>
</evidence>
<dbReference type="GO" id="GO:0090336">
    <property type="term" value="P:positive regulation of brown fat cell differentiation"/>
    <property type="evidence" value="ECO:0007669"/>
    <property type="project" value="TreeGrafter"/>
</dbReference>
<keyword evidence="10" id="KW-1185">Reference proteome</keyword>
<dbReference type="InterPro" id="IPR051998">
    <property type="entry name" value="Meteorin-like"/>
</dbReference>
<evidence type="ECO:0000256" key="2">
    <source>
        <dbReference type="ARBA" id="ARBA00005669"/>
    </source>
</evidence>
<name>A0AAY3ZZ04_9TELE</name>
<dbReference type="GO" id="GO:0005615">
    <property type="term" value="C:extracellular space"/>
    <property type="evidence" value="ECO:0007669"/>
    <property type="project" value="TreeGrafter"/>
</dbReference>
<evidence type="ECO:0000256" key="5">
    <source>
        <dbReference type="ARBA" id="ARBA00022702"/>
    </source>
</evidence>
<keyword evidence="4" id="KW-0964">Secreted</keyword>
<reference evidence="9" key="2">
    <citation type="submission" date="2025-08" db="UniProtKB">
        <authorList>
            <consortium name="Ensembl"/>
        </authorList>
    </citation>
    <scope>IDENTIFICATION</scope>
</reference>